<proteinExistence type="predicted"/>
<sequence length="118" mass="13132">MRIPLQMPTPSQQDAIRPDVKFCNGNGCIQTMAKNTRGRQEEPPHRISEKNVKLSKVDGTTMIAGILTPPVAMATKRAGENVPQLKMIKAIPDVVSYHQQPCWCSFLLRSPEGFSWGK</sequence>
<dbReference type="AlphaFoldDB" id="A0A4Y1QZQ2"/>
<organism evidence="1">
    <name type="scientific">Prunus dulcis</name>
    <name type="common">Almond</name>
    <name type="synonym">Amygdalus dulcis</name>
    <dbReference type="NCBI Taxonomy" id="3755"/>
    <lineage>
        <taxon>Eukaryota</taxon>
        <taxon>Viridiplantae</taxon>
        <taxon>Streptophyta</taxon>
        <taxon>Embryophyta</taxon>
        <taxon>Tracheophyta</taxon>
        <taxon>Spermatophyta</taxon>
        <taxon>Magnoliopsida</taxon>
        <taxon>eudicotyledons</taxon>
        <taxon>Gunneridae</taxon>
        <taxon>Pentapetalae</taxon>
        <taxon>rosids</taxon>
        <taxon>fabids</taxon>
        <taxon>Rosales</taxon>
        <taxon>Rosaceae</taxon>
        <taxon>Amygdaloideae</taxon>
        <taxon>Amygdaleae</taxon>
        <taxon>Prunus</taxon>
    </lineage>
</organism>
<accession>A0A4Y1QZQ2</accession>
<dbReference type="EMBL" id="AP019298">
    <property type="protein sequence ID" value="BBG97312.1"/>
    <property type="molecule type" value="Genomic_DNA"/>
</dbReference>
<protein>
    <submittedName>
        <fullName evidence="1">Uncharacterized protein</fullName>
    </submittedName>
</protein>
<reference evidence="1" key="1">
    <citation type="journal article" date="2019" name="Science">
        <title>Mutation of a bHLH transcription factor allowed almond domestication.</title>
        <authorList>
            <person name="Sanchez-Perez R."/>
            <person name="Pavan S."/>
            <person name="Mazzeo R."/>
            <person name="Moldovan C."/>
            <person name="Aiese Cigliano R."/>
            <person name="Del Cueto J."/>
            <person name="Ricciardi F."/>
            <person name="Lotti C."/>
            <person name="Ricciardi L."/>
            <person name="Dicenta F."/>
            <person name="Lopez-Marques R.L."/>
            <person name="Lindberg Moller B."/>
        </authorList>
    </citation>
    <scope>NUCLEOTIDE SEQUENCE</scope>
</reference>
<gene>
    <name evidence="1" type="ORF">Prudu_006392</name>
</gene>
<dbReference type="PANTHER" id="PTHR37754:SF1">
    <property type="entry name" value="CALCIUM ION-BINDING PROTEIN"/>
    <property type="match status" value="1"/>
</dbReference>
<name>A0A4Y1QZQ2_PRUDU</name>
<dbReference type="PANTHER" id="PTHR37754">
    <property type="entry name" value="CALCIUM ION-BINDING PROTEIN"/>
    <property type="match status" value="1"/>
</dbReference>
<evidence type="ECO:0000313" key="1">
    <source>
        <dbReference type="EMBL" id="BBG97312.1"/>
    </source>
</evidence>